<dbReference type="Proteomes" id="UP000229523">
    <property type="component" value="Unassembled WGS sequence"/>
</dbReference>
<accession>A0A2G5NRR6</accession>
<name>A0A2G5NRR6_9STAP</name>
<organism evidence="1 2">
    <name type="scientific">Macrococcoides goetzii</name>
    <dbReference type="NCBI Taxonomy" id="1891097"/>
    <lineage>
        <taxon>Bacteria</taxon>
        <taxon>Bacillati</taxon>
        <taxon>Bacillota</taxon>
        <taxon>Bacilli</taxon>
        <taxon>Bacillales</taxon>
        <taxon>Staphylococcaceae</taxon>
        <taxon>Macrococcoides</taxon>
    </lineage>
</organism>
<keyword evidence="2" id="KW-1185">Reference proteome</keyword>
<dbReference type="AlphaFoldDB" id="A0A2G5NRR6"/>
<comment type="caution">
    <text evidence="1">The sequence shown here is derived from an EMBL/GenBank/DDBJ whole genome shotgun (WGS) entry which is preliminary data.</text>
</comment>
<protein>
    <submittedName>
        <fullName evidence="1">Uncharacterized protein</fullName>
    </submittedName>
</protein>
<reference evidence="1 2" key="1">
    <citation type="journal article" date="2018" name="Front. Microbiol.">
        <title>Description and Comparative Genomics of Macrococcus caseolyticus subsp. hominis subsp. nov., Macrococcus goetzii sp. nov., Macrococcus epidermidis sp. nov., and Macrococcus bohemicus sp. nov., Novel Macrococci From Human Clinical Material With Virulence Potential and Suspected Uptake of Foreign DNA by Natural Transformation.</title>
        <authorList>
            <person name="Maslanova I."/>
            <person name="Wertheimer Z."/>
            <person name="Sedlacek I."/>
            <person name="Svec P."/>
            <person name="Indrakova A."/>
            <person name="Kovarovic V."/>
            <person name="Schumann P."/>
            <person name="Sproer C."/>
            <person name="Kralova S."/>
            <person name="Sedo O."/>
            <person name="Kristofova L."/>
            <person name="Vrbovska V."/>
            <person name="Fuzik T."/>
            <person name="Petras P."/>
            <person name="Zdrahal Z."/>
            <person name="Ruzickova V."/>
            <person name="Doskar J."/>
            <person name="Pantucek R."/>
        </authorList>
    </citation>
    <scope>NUCLEOTIDE SEQUENCE [LARGE SCALE GENOMIC DNA]</scope>
    <source>
        <strain evidence="1 2">CCM 4927</strain>
    </source>
</reference>
<evidence type="ECO:0000313" key="2">
    <source>
        <dbReference type="Proteomes" id="UP000229523"/>
    </source>
</evidence>
<gene>
    <name evidence="1" type="ORF">BFS35_004375</name>
</gene>
<dbReference type="EMBL" id="MJBI02000001">
    <property type="protein sequence ID" value="RAI82929.1"/>
    <property type="molecule type" value="Genomic_DNA"/>
</dbReference>
<dbReference type="RefSeq" id="WP_099577481.1">
    <property type="nucleotide sequence ID" value="NZ_MJBI02000001.1"/>
</dbReference>
<sequence>MDDEIILLNWIEDFFKQNISISIFVKYYRDIFDFLIREEEIEERRYYLYKELHEYLESYDFISNTIAEYYYLDENDVRVKVSEMYSRILN</sequence>
<evidence type="ECO:0000313" key="1">
    <source>
        <dbReference type="EMBL" id="RAI82929.1"/>
    </source>
</evidence>
<proteinExistence type="predicted"/>